<evidence type="ECO:0000313" key="3">
    <source>
        <dbReference type="Proteomes" id="UP001304671"/>
    </source>
</evidence>
<dbReference type="PANTHER" id="PTHR24104">
    <property type="entry name" value="E3 UBIQUITIN-PROTEIN LIGASE NHLRC1-RELATED"/>
    <property type="match status" value="1"/>
</dbReference>
<gene>
    <name evidence="2" type="ORF">VB264_05675</name>
</gene>
<feature type="domain" description="Secretion system C-terminal sorting" evidence="1">
    <location>
        <begin position="837"/>
        <end position="898"/>
    </location>
</feature>
<keyword evidence="3" id="KW-1185">Reference proteome</keyword>
<accession>A0ABU5QJQ1</accession>
<dbReference type="InterPro" id="IPR011042">
    <property type="entry name" value="6-blade_b-propeller_TolB-like"/>
</dbReference>
<organism evidence="2 3">
    <name type="scientific">Arcicella aquatica</name>
    <dbReference type="NCBI Taxonomy" id="217141"/>
    <lineage>
        <taxon>Bacteria</taxon>
        <taxon>Pseudomonadati</taxon>
        <taxon>Bacteroidota</taxon>
        <taxon>Cytophagia</taxon>
        <taxon>Cytophagales</taxon>
        <taxon>Flectobacillaceae</taxon>
        <taxon>Arcicella</taxon>
    </lineage>
</organism>
<name>A0ABU5QJQ1_9BACT</name>
<dbReference type="Gene3D" id="2.120.10.30">
    <property type="entry name" value="TolB, C-terminal domain"/>
    <property type="match status" value="1"/>
</dbReference>
<dbReference type="EMBL" id="JAYFUL010000006">
    <property type="protein sequence ID" value="MEA5257268.1"/>
    <property type="molecule type" value="Genomic_DNA"/>
</dbReference>
<dbReference type="SUPFAM" id="SSF49373">
    <property type="entry name" value="Invasin/intimin cell-adhesion fragments"/>
    <property type="match status" value="1"/>
</dbReference>
<dbReference type="Proteomes" id="UP001304671">
    <property type="component" value="Unassembled WGS sequence"/>
</dbReference>
<dbReference type="NCBIfam" id="TIGR04183">
    <property type="entry name" value="Por_Secre_tail"/>
    <property type="match status" value="1"/>
</dbReference>
<sequence>MKKVILLLTFILHFTSSISSQSYSIEKTFGGFGEIGEQLKNTVNTYCVSNQSIYFIDPYTRKLVIEVDEQGIIKNKYKFPVLSKALNNETFNEIGEITIDKEDRIIVYCESNKQIFCFAKDGSMVYNIRNLTSYLDSEIWSMSFATDSKNNLYIGTRDKITLLDRNGKIIKTIGKKGTNNGEFTGNIFQMFVDKDDNLFVVNNNTMQQFDVQGNFINKFDCIYKGKLAIDENGKFYGASDYYTIKVFDKTGKILSSIEFGSSTVSVLNVVAVFSNKLIAHSLSGYNTFTLDGKKIAGFIKSSDSDGSLYYIEDFNFDENDKLWIYDWNKIQQFGLSSEFLQRINFNKTNYYSAPIISIKSTSELIHYNSQDRTLYSANYKNNTKKQIIGFNNTDNLNYLNIDSTRKEIIALWNTNSSKDYVSIYDLEGNYKRNLVENKILESMVRDKQGYYYLITSQSNNKFNLLILDENGKEVNFYNLAIGEFGTSVIGMTIDEYGVIHVGIRDVYGGKGFTMYAYNKQGVMLASKLNIADNSGNFTGNQSYLLKYYKGYLYFADIISNQIFKIKYTPNGKELKENIILNPDITKTIGETDFLLTPTASSTAPFVYTLISGDAINLSTDGKIKILKKGVAKVKISQLATTEYAAAERIVTITVNLLMPVFTNIEAINKKVGDADFTLNPISTSDGQITYSVTSGDAVTVTSSGIVKVIKAGKANITISQASNSKFEASSMILAITVSKVAQTINFTQLPSEIYQNIRELSLNATATSNLPVSFKVTSGSATILGNNLKLTGSTGKIIIESNQAGNDKYEPAPAINQTIEVLLLLATDEELQSKVSLYPNPGHDYLNIKSDKIFLNYEIINIHGVEIVPTSLLKENKINLQFLPKGVYFIRLIEKSGISSVLKFVMD</sequence>
<dbReference type="SUPFAM" id="SSF101898">
    <property type="entry name" value="NHL repeat"/>
    <property type="match status" value="1"/>
</dbReference>
<dbReference type="InterPro" id="IPR008964">
    <property type="entry name" value="Invasin/intimin_cell_adhesion"/>
</dbReference>
<dbReference type="RefSeq" id="WP_323247537.1">
    <property type="nucleotide sequence ID" value="NZ_JAYFUL010000006.1"/>
</dbReference>
<dbReference type="InterPro" id="IPR050952">
    <property type="entry name" value="TRIM-NHL_E3_ligases"/>
</dbReference>
<dbReference type="SUPFAM" id="SSF63829">
    <property type="entry name" value="Calcium-dependent phosphotriesterase"/>
    <property type="match status" value="1"/>
</dbReference>
<comment type="caution">
    <text evidence="2">The sequence shown here is derived from an EMBL/GenBank/DDBJ whole genome shotgun (WGS) entry which is preliminary data.</text>
</comment>
<protein>
    <submittedName>
        <fullName evidence="2">T9SS type A sorting domain-containing protein</fullName>
    </submittedName>
</protein>
<evidence type="ECO:0000259" key="1">
    <source>
        <dbReference type="Pfam" id="PF18962"/>
    </source>
</evidence>
<dbReference type="PANTHER" id="PTHR24104:SF25">
    <property type="entry name" value="PROTEIN LIN-41"/>
    <property type="match status" value="1"/>
</dbReference>
<dbReference type="InterPro" id="IPR026444">
    <property type="entry name" value="Secre_tail"/>
</dbReference>
<dbReference type="SMART" id="SM00564">
    <property type="entry name" value="PQQ"/>
    <property type="match status" value="2"/>
</dbReference>
<dbReference type="InterPro" id="IPR018391">
    <property type="entry name" value="PQQ_b-propeller_rpt"/>
</dbReference>
<dbReference type="Gene3D" id="2.60.40.1080">
    <property type="match status" value="1"/>
</dbReference>
<reference evidence="2 3" key="1">
    <citation type="submission" date="2023-12" db="EMBL/GenBank/DDBJ databases">
        <title>Novel species of the genus Arcicella isolated from rivers.</title>
        <authorList>
            <person name="Lu H."/>
        </authorList>
    </citation>
    <scope>NUCLEOTIDE SEQUENCE [LARGE SCALE GENOMIC DNA]</scope>
    <source>
        <strain evidence="2 3">LMG 21963</strain>
    </source>
</reference>
<dbReference type="Pfam" id="PF18962">
    <property type="entry name" value="Por_Secre_tail"/>
    <property type="match status" value="1"/>
</dbReference>
<evidence type="ECO:0000313" key="2">
    <source>
        <dbReference type="EMBL" id="MEA5257268.1"/>
    </source>
</evidence>
<proteinExistence type="predicted"/>